<feature type="region of interest" description="Disordered" evidence="1">
    <location>
        <begin position="146"/>
        <end position="178"/>
    </location>
</feature>
<protein>
    <submittedName>
        <fullName evidence="2">Uncharacterized protein</fullName>
    </submittedName>
</protein>
<keyword evidence="3" id="KW-1185">Reference proteome</keyword>
<evidence type="ECO:0000313" key="2">
    <source>
        <dbReference type="EMBL" id="ODV82876.1"/>
    </source>
</evidence>
<accession>A0A1E4STM9</accession>
<name>A0A1E4STM9_9ASCO</name>
<dbReference type="OrthoDB" id="4023582at2759"/>
<dbReference type="Gene3D" id="6.20.50.20">
    <property type="match status" value="1"/>
</dbReference>
<dbReference type="EMBL" id="KV453872">
    <property type="protein sequence ID" value="ODV82876.1"/>
    <property type="molecule type" value="Genomic_DNA"/>
</dbReference>
<dbReference type="Pfam" id="PF04032">
    <property type="entry name" value="Rpr2"/>
    <property type="match status" value="1"/>
</dbReference>
<evidence type="ECO:0000256" key="1">
    <source>
        <dbReference type="SAM" id="MobiDB-lite"/>
    </source>
</evidence>
<sequence>MTDNISSTQLQINSKIIYQNQLVHSSLKYPELQSKLVTKLRKDSERLGILLPLEYQDGGDNDKDDHDLKFCKSCNIMFIPSITLKIRIRYSKKKNNNNIRERELVYECMRCQYENIIKDVLVQFESDKDTKRDIFDVNLNFKSNVSSGGGGDNNSIKKKKKKQKTSLSTLLNNKKLKEKEKEKQDNLFEFMKM</sequence>
<gene>
    <name evidence="2" type="ORF">CANARDRAFT_30514</name>
</gene>
<proteinExistence type="predicted"/>
<dbReference type="GO" id="GO:0006396">
    <property type="term" value="P:RNA processing"/>
    <property type="evidence" value="ECO:0007669"/>
    <property type="project" value="InterPro"/>
</dbReference>
<dbReference type="AlphaFoldDB" id="A0A1E4STM9"/>
<dbReference type="InterPro" id="IPR007175">
    <property type="entry name" value="Rpr2/Snm1/Rpp21"/>
</dbReference>
<organism evidence="2 3">
    <name type="scientific">[Candida] arabinofermentans NRRL YB-2248</name>
    <dbReference type="NCBI Taxonomy" id="983967"/>
    <lineage>
        <taxon>Eukaryota</taxon>
        <taxon>Fungi</taxon>
        <taxon>Dikarya</taxon>
        <taxon>Ascomycota</taxon>
        <taxon>Saccharomycotina</taxon>
        <taxon>Pichiomycetes</taxon>
        <taxon>Pichiales</taxon>
        <taxon>Pichiaceae</taxon>
        <taxon>Ogataea</taxon>
        <taxon>Ogataea/Candida clade</taxon>
    </lineage>
</organism>
<dbReference type="Proteomes" id="UP000094801">
    <property type="component" value="Unassembled WGS sequence"/>
</dbReference>
<reference evidence="3" key="1">
    <citation type="submission" date="2016-04" db="EMBL/GenBank/DDBJ databases">
        <title>Comparative genomics of biotechnologically important yeasts.</title>
        <authorList>
            <consortium name="DOE Joint Genome Institute"/>
            <person name="Riley R."/>
            <person name="Haridas S."/>
            <person name="Wolfe K.H."/>
            <person name="Lopes M.R."/>
            <person name="Hittinger C.T."/>
            <person name="Goker M."/>
            <person name="Salamov A."/>
            <person name="Wisecaver J."/>
            <person name="Long T.M."/>
            <person name="Aerts A.L."/>
            <person name="Barry K."/>
            <person name="Choi C."/>
            <person name="Clum A."/>
            <person name="Coughlan A.Y."/>
            <person name="Deshpande S."/>
            <person name="Douglass A.P."/>
            <person name="Hanson S.J."/>
            <person name="Klenk H.-P."/>
            <person name="Labutti K."/>
            <person name="Lapidus A."/>
            <person name="Lindquist E."/>
            <person name="Lipzen A."/>
            <person name="Meier-Kolthoff J.P."/>
            <person name="Ohm R.A."/>
            <person name="Otillar R.P."/>
            <person name="Pangilinan J."/>
            <person name="Peng Y."/>
            <person name="Rokas A."/>
            <person name="Rosa C.A."/>
            <person name="Scheuner C."/>
            <person name="Sibirny A.A."/>
            <person name="Slot J.C."/>
            <person name="Stielow J.B."/>
            <person name="Sun H."/>
            <person name="Kurtzman C.P."/>
            <person name="Blackwell M."/>
            <person name="Grigoriev I.V."/>
            <person name="Jeffries T.W."/>
        </authorList>
    </citation>
    <scope>NUCLEOTIDE SEQUENCE [LARGE SCALE GENOMIC DNA]</scope>
    <source>
        <strain evidence="3">NRRL YB-2248</strain>
    </source>
</reference>
<evidence type="ECO:0000313" key="3">
    <source>
        <dbReference type="Proteomes" id="UP000094801"/>
    </source>
</evidence>